<evidence type="ECO:0000259" key="1">
    <source>
        <dbReference type="Pfam" id="PF02932"/>
    </source>
</evidence>
<evidence type="ECO:0000313" key="3">
    <source>
        <dbReference type="Proteomes" id="UP001054837"/>
    </source>
</evidence>
<dbReference type="AlphaFoldDB" id="A0AAV4T2M3"/>
<proteinExistence type="predicted"/>
<gene>
    <name evidence="2" type="ORF">CDAR_55971</name>
</gene>
<feature type="domain" description="Neurotransmitter-gated ion-channel transmembrane" evidence="1">
    <location>
        <begin position="1"/>
        <end position="56"/>
    </location>
</feature>
<protein>
    <submittedName>
        <fullName evidence="2">Ligand-gated ion channel subunit, putative</fullName>
    </submittedName>
</protein>
<dbReference type="GO" id="GO:0006811">
    <property type="term" value="P:monoatomic ion transport"/>
    <property type="evidence" value="ECO:0007669"/>
    <property type="project" value="InterPro"/>
</dbReference>
<dbReference type="SUPFAM" id="SSF90112">
    <property type="entry name" value="Neurotransmitter-gated ion-channel transmembrane pore"/>
    <property type="match status" value="1"/>
</dbReference>
<accession>A0AAV4T2M3</accession>
<keyword evidence="3" id="KW-1185">Reference proteome</keyword>
<evidence type="ECO:0000313" key="2">
    <source>
        <dbReference type="EMBL" id="GIY38937.1"/>
    </source>
</evidence>
<dbReference type="InterPro" id="IPR036719">
    <property type="entry name" value="Neuro-gated_channel_TM_sf"/>
</dbReference>
<dbReference type="EMBL" id="BPLQ01008696">
    <property type="protein sequence ID" value="GIY38937.1"/>
    <property type="molecule type" value="Genomic_DNA"/>
</dbReference>
<sequence>MAITSISVVVTVVVLNFHYRGPSRKEVPSYLRELFLKRFASCSCYNSPKKGKRTTYEAGVHLPSAFKSENVANCGNMGDCLASTVGLGKPLRFLSCNMKTDAVEGSPPESLSTG</sequence>
<dbReference type="Proteomes" id="UP001054837">
    <property type="component" value="Unassembled WGS sequence"/>
</dbReference>
<dbReference type="Pfam" id="PF02932">
    <property type="entry name" value="Neur_chan_memb"/>
    <property type="match status" value="1"/>
</dbReference>
<reference evidence="2 3" key="1">
    <citation type="submission" date="2021-06" db="EMBL/GenBank/DDBJ databases">
        <title>Caerostris darwini draft genome.</title>
        <authorList>
            <person name="Kono N."/>
            <person name="Arakawa K."/>
        </authorList>
    </citation>
    <scope>NUCLEOTIDE SEQUENCE [LARGE SCALE GENOMIC DNA]</scope>
</reference>
<name>A0AAV4T2M3_9ARAC</name>
<comment type="caution">
    <text evidence="2">The sequence shown here is derived from an EMBL/GenBank/DDBJ whole genome shotgun (WGS) entry which is preliminary data.</text>
</comment>
<organism evidence="2 3">
    <name type="scientific">Caerostris darwini</name>
    <dbReference type="NCBI Taxonomy" id="1538125"/>
    <lineage>
        <taxon>Eukaryota</taxon>
        <taxon>Metazoa</taxon>
        <taxon>Ecdysozoa</taxon>
        <taxon>Arthropoda</taxon>
        <taxon>Chelicerata</taxon>
        <taxon>Arachnida</taxon>
        <taxon>Araneae</taxon>
        <taxon>Araneomorphae</taxon>
        <taxon>Entelegynae</taxon>
        <taxon>Araneoidea</taxon>
        <taxon>Araneidae</taxon>
        <taxon>Caerostris</taxon>
    </lineage>
</organism>
<dbReference type="InterPro" id="IPR006029">
    <property type="entry name" value="Neurotrans-gated_channel_TM"/>
</dbReference>
<dbReference type="GO" id="GO:0016020">
    <property type="term" value="C:membrane"/>
    <property type="evidence" value="ECO:0007669"/>
    <property type="project" value="InterPro"/>
</dbReference>